<dbReference type="GO" id="GO:0000155">
    <property type="term" value="F:phosphorelay sensor kinase activity"/>
    <property type="evidence" value="ECO:0007669"/>
    <property type="project" value="InterPro"/>
</dbReference>
<dbReference type="GO" id="GO:0016036">
    <property type="term" value="P:cellular response to phosphate starvation"/>
    <property type="evidence" value="ECO:0007669"/>
    <property type="project" value="TreeGrafter"/>
</dbReference>
<evidence type="ECO:0000256" key="5">
    <source>
        <dbReference type="ARBA" id="ARBA00022777"/>
    </source>
</evidence>
<dbReference type="GO" id="GO:0004721">
    <property type="term" value="F:phosphoprotein phosphatase activity"/>
    <property type="evidence" value="ECO:0007669"/>
    <property type="project" value="TreeGrafter"/>
</dbReference>
<keyword evidence="4" id="KW-0808">Transferase</keyword>
<keyword evidence="8" id="KW-0812">Transmembrane</keyword>
<dbReference type="EC" id="2.7.13.3" evidence="2"/>
<dbReference type="PANTHER" id="PTHR45453">
    <property type="entry name" value="PHOSPHATE REGULON SENSOR PROTEIN PHOR"/>
    <property type="match status" value="1"/>
</dbReference>
<accession>A0A7C9JR53</accession>
<evidence type="ECO:0000256" key="1">
    <source>
        <dbReference type="ARBA" id="ARBA00000085"/>
    </source>
</evidence>
<dbReference type="SMART" id="SM00388">
    <property type="entry name" value="HisKA"/>
    <property type="match status" value="1"/>
</dbReference>
<keyword evidence="3" id="KW-0597">Phosphoprotein</keyword>
<dbReference type="InterPro" id="IPR036097">
    <property type="entry name" value="HisK_dim/P_sf"/>
</dbReference>
<comment type="catalytic activity">
    <reaction evidence="1">
        <text>ATP + protein L-histidine = ADP + protein N-phospho-L-histidine.</text>
        <dbReference type="EC" id="2.7.13.3"/>
    </reaction>
</comment>
<evidence type="ECO:0000259" key="9">
    <source>
        <dbReference type="PROSITE" id="PS50109"/>
    </source>
</evidence>
<dbReference type="CDD" id="cd00082">
    <property type="entry name" value="HisKA"/>
    <property type="match status" value="1"/>
</dbReference>
<dbReference type="Gene3D" id="3.30.565.10">
    <property type="entry name" value="Histidine kinase-like ATPase, C-terminal domain"/>
    <property type="match status" value="1"/>
</dbReference>
<feature type="transmembrane region" description="Helical" evidence="8">
    <location>
        <begin position="161"/>
        <end position="183"/>
    </location>
</feature>
<evidence type="ECO:0000256" key="2">
    <source>
        <dbReference type="ARBA" id="ARBA00012438"/>
    </source>
</evidence>
<dbReference type="InterPro" id="IPR005467">
    <property type="entry name" value="His_kinase_dom"/>
</dbReference>
<evidence type="ECO:0000256" key="4">
    <source>
        <dbReference type="ARBA" id="ARBA00022679"/>
    </source>
</evidence>
<dbReference type="Pfam" id="PF00512">
    <property type="entry name" value="HisKA"/>
    <property type="match status" value="1"/>
</dbReference>
<dbReference type="SUPFAM" id="SSF55874">
    <property type="entry name" value="ATPase domain of HSP90 chaperone/DNA topoisomerase II/histidine kinase"/>
    <property type="match status" value="1"/>
</dbReference>
<dbReference type="FunFam" id="3.30.565.10:FF:000006">
    <property type="entry name" value="Sensor histidine kinase WalK"/>
    <property type="match status" value="1"/>
</dbReference>
<dbReference type="InterPro" id="IPR003594">
    <property type="entry name" value="HATPase_dom"/>
</dbReference>
<protein>
    <recommendedName>
        <fullName evidence="2">histidine kinase</fullName>
        <ecNumber evidence="2">2.7.13.3</ecNumber>
    </recommendedName>
</protein>
<evidence type="ECO:0000256" key="8">
    <source>
        <dbReference type="SAM" id="Phobius"/>
    </source>
</evidence>
<gene>
    <name evidence="10" type="ORF">D1639_02475</name>
</gene>
<keyword evidence="6" id="KW-0902">Two-component regulatory system</keyword>
<dbReference type="PRINTS" id="PR00344">
    <property type="entry name" value="BCTRLSENSOR"/>
</dbReference>
<dbReference type="SUPFAM" id="SSF47384">
    <property type="entry name" value="Homodimeric domain of signal transducing histidine kinase"/>
    <property type="match status" value="1"/>
</dbReference>
<evidence type="ECO:0000313" key="10">
    <source>
        <dbReference type="EMBL" id="NBI33917.1"/>
    </source>
</evidence>
<evidence type="ECO:0000256" key="3">
    <source>
        <dbReference type="ARBA" id="ARBA00022553"/>
    </source>
</evidence>
<dbReference type="Pfam" id="PF02518">
    <property type="entry name" value="HATPase_c"/>
    <property type="match status" value="1"/>
</dbReference>
<keyword evidence="7 8" id="KW-0472">Membrane</keyword>
<comment type="caution">
    <text evidence="10">The sequence shown here is derived from an EMBL/GenBank/DDBJ whole genome shotgun (WGS) entry which is preliminary data.</text>
</comment>
<dbReference type="CDD" id="cd00075">
    <property type="entry name" value="HATPase"/>
    <property type="match status" value="1"/>
</dbReference>
<dbReference type="AlphaFoldDB" id="A0A7C9JR53"/>
<dbReference type="InterPro" id="IPR036890">
    <property type="entry name" value="HATPase_C_sf"/>
</dbReference>
<dbReference type="InterPro" id="IPR004358">
    <property type="entry name" value="Sig_transdc_His_kin-like_C"/>
</dbReference>
<dbReference type="PROSITE" id="PS50109">
    <property type="entry name" value="HIS_KIN"/>
    <property type="match status" value="1"/>
</dbReference>
<dbReference type="SMART" id="SM00387">
    <property type="entry name" value="HATPase_c"/>
    <property type="match status" value="1"/>
</dbReference>
<feature type="domain" description="Histidine kinase" evidence="9">
    <location>
        <begin position="204"/>
        <end position="426"/>
    </location>
</feature>
<dbReference type="PANTHER" id="PTHR45453:SF1">
    <property type="entry name" value="PHOSPHATE REGULON SENSOR PROTEIN PHOR"/>
    <property type="match status" value="1"/>
</dbReference>
<dbReference type="FunFam" id="1.10.287.130:FF:000001">
    <property type="entry name" value="Two-component sensor histidine kinase"/>
    <property type="match status" value="1"/>
</dbReference>
<sequence length="429" mass="46159">MLKKLRVKLVSLIMAVVALVLAVVFSAICILSYQQDIANVESALQSSLAHIDGFGRDHYGFENAEPRAMPPQIGGRPDKGPIIPVAVYAVLLDGTAEAVPTRMTASLSEEVLSEAVRETVDQPDGFGHLSALGLYFEKRSEGDVALVAFADGSAASGWRQLALMLAGAALLLLGAVFVVSLLFSRWALRPVEEAWQRQRQFVSDASHDLRTPITVILANNSILLDHESDSVESQRQWVQSTQHEALQMQSLVEDLLLLAKMDESAASGSTEGQRLEESVDLSTLVEGELLQFESVAFDRGVALDESLQENVQVKGDRARLARLVSTLVDNACKYAEPSSTVSVSLTAKGRFAQLAVRNQGLIAEADLPHLFDRFYRADKARTGGEGGHGLGLAIARAIVEEHGGSIAAESSAAEGTTFTVKLPLEQSAR</sequence>
<organism evidence="10">
    <name type="scientific">Muribaculaceae bacterium Z82</name>
    <dbReference type="NCBI Taxonomy" id="2304548"/>
    <lineage>
        <taxon>Bacteria</taxon>
        <taxon>Pseudomonadati</taxon>
        <taxon>Bacteroidota</taxon>
        <taxon>Bacteroidia</taxon>
        <taxon>Bacteroidales</taxon>
        <taxon>Muribaculaceae</taxon>
    </lineage>
</organism>
<keyword evidence="8" id="KW-1133">Transmembrane helix</keyword>
<dbReference type="EMBL" id="QWKH01000009">
    <property type="protein sequence ID" value="NBI33917.1"/>
    <property type="molecule type" value="Genomic_DNA"/>
</dbReference>
<evidence type="ECO:0000256" key="6">
    <source>
        <dbReference type="ARBA" id="ARBA00023012"/>
    </source>
</evidence>
<dbReference type="GO" id="GO:0005886">
    <property type="term" value="C:plasma membrane"/>
    <property type="evidence" value="ECO:0007669"/>
    <property type="project" value="TreeGrafter"/>
</dbReference>
<name>A0A7C9JR53_9BACT</name>
<dbReference type="Gene3D" id="1.10.287.130">
    <property type="match status" value="1"/>
</dbReference>
<reference evidence="10" key="1">
    <citation type="submission" date="2018-08" db="EMBL/GenBank/DDBJ databases">
        <title>Murine metabolic-syndrome-specific gut microbial biobank.</title>
        <authorList>
            <person name="Liu C."/>
        </authorList>
    </citation>
    <scope>NUCLEOTIDE SEQUENCE [LARGE SCALE GENOMIC DNA]</scope>
    <source>
        <strain evidence="10">Z82</strain>
    </source>
</reference>
<dbReference type="InterPro" id="IPR050351">
    <property type="entry name" value="BphY/WalK/GraS-like"/>
</dbReference>
<dbReference type="InterPro" id="IPR003661">
    <property type="entry name" value="HisK_dim/P_dom"/>
</dbReference>
<proteinExistence type="predicted"/>
<evidence type="ECO:0000256" key="7">
    <source>
        <dbReference type="ARBA" id="ARBA00023136"/>
    </source>
</evidence>
<keyword evidence="5 10" id="KW-0418">Kinase</keyword>